<dbReference type="InterPro" id="IPR002346">
    <property type="entry name" value="Mopterin_DH_FAD-bd"/>
</dbReference>
<evidence type="ECO:0000256" key="2">
    <source>
        <dbReference type="ARBA" id="ARBA00022827"/>
    </source>
</evidence>
<dbReference type="SMART" id="SM01092">
    <property type="entry name" value="CO_deh_flav_C"/>
    <property type="match status" value="1"/>
</dbReference>
<dbReference type="PANTHER" id="PTHR42659">
    <property type="entry name" value="XANTHINE DEHYDROGENASE SUBUNIT C-RELATED"/>
    <property type="match status" value="1"/>
</dbReference>
<dbReference type="InterPro" id="IPR036683">
    <property type="entry name" value="CO_DH_flav_C_dom_sf"/>
</dbReference>
<dbReference type="PROSITE" id="PS51387">
    <property type="entry name" value="FAD_PCMH"/>
    <property type="match status" value="1"/>
</dbReference>
<dbReference type="InterPro" id="IPR016166">
    <property type="entry name" value="FAD-bd_PCMH"/>
</dbReference>
<dbReference type="SUPFAM" id="SSF55447">
    <property type="entry name" value="CO dehydrogenase flavoprotein C-terminal domain-like"/>
    <property type="match status" value="1"/>
</dbReference>
<organism evidence="5 6">
    <name type="scientific">Phreatobacter cathodiphilus</name>
    <dbReference type="NCBI Taxonomy" id="1868589"/>
    <lineage>
        <taxon>Bacteria</taxon>
        <taxon>Pseudomonadati</taxon>
        <taxon>Pseudomonadota</taxon>
        <taxon>Alphaproteobacteria</taxon>
        <taxon>Hyphomicrobiales</taxon>
        <taxon>Phreatobacteraceae</taxon>
        <taxon>Phreatobacter</taxon>
    </lineage>
</organism>
<evidence type="ECO:0000259" key="4">
    <source>
        <dbReference type="PROSITE" id="PS51387"/>
    </source>
</evidence>
<evidence type="ECO:0000313" key="6">
    <source>
        <dbReference type="Proteomes" id="UP000237889"/>
    </source>
</evidence>
<dbReference type="FunFam" id="3.30.465.10:FF:000017">
    <property type="entry name" value="Xanthine dehydrogenase, FAD binding subunit"/>
    <property type="match status" value="1"/>
</dbReference>
<name>A0A2S0NBC5_9HYPH</name>
<reference evidence="5 6" key="1">
    <citation type="submission" date="2018-03" db="EMBL/GenBank/DDBJ databases">
        <title>Genome sequencing of Phreatobacter sp.</title>
        <authorList>
            <person name="Kim S.-J."/>
            <person name="Heo J."/>
            <person name="Kwon S.-W."/>
        </authorList>
    </citation>
    <scope>NUCLEOTIDE SEQUENCE [LARGE SCALE GENOMIC DNA]</scope>
    <source>
        <strain evidence="5 6">S-12</strain>
    </source>
</reference>
<dbReference type="InterPro" id="IPR036318">
    <property type="entry name" value="FAD-bd_PCMH-like_sf"/>
</dbReference>
<dbReference type="Proteomes" id="UP000237889">
    <property type="component" value="Chromosome"/>
</dbReference>
<dbReference type="AlphaFoldDB" id="A0A2S0NBC5"/>
<dbReference type="Pfam" id="PF00941">
    <property type="entry name" value="FAD_binding_5"/>
    <property type="match status" value="1"/>
</dbReference>
<evidence type="ECO:0000313" key="5">
    <source>
        <dbReference type="EMBL" id="AVO45396.1"/>
    </source>
</evidence>
<dbReference type="InterPro" id="IPR005107">
    <property type="entry name" value="CO_DH_flav_C"/>
</dbReference>
<dbReference type="Gene3D" id="3.30.465.10">
    <property type="match status" value="1"/>
</dbReference>
<keyword evidence="3" id="KW-0560">Oxidoreductase</keyword>
<keyword evidence="2" id="KW-0274">FAD</keyword>
<proteinExistence type="predicted"/>
<dbReference type="KEGG" id="phr:C6569_10165"/>
<dbReference type="InterPro" id="IPR016167">
    <property type="entry name" value="FAD-bd_PCMH_sub1"/>
</dbReference>
<dbReference type="EMBL" id="CP027668">
    <property type="protein sequence ID" value="AVO45396.1"/>
    <property type="molecule type" value="Genomic_DNA"/>
</dbReference>
<dbReference type="Gene3D" id="3.30.390.50">
    <property type="entry name" value="CO dehydrogenase flavoprotein, C-terminal domain"/>
    <property type="match status" value="1"/>
</dbReference>
<dbReference type="GO" id="GO:0016491">
    <property type="term" value="F:oxidoreductase activity"/>
    <property type="evidence" value="ECO:0007669"/>
    <property type="project" value="UniProtKB-KW"/>
</dbReference>
<protein>
    <submittedName>
        <fullName evidence="5">Carbon monoxide dehydrogenase</fullName>
    </submittedName>
</protein>
<keyword evidence="6" id="KW-1185">Reference proteome</keyword>
<dbReference type="Gene3D" id="3.30.43.10">
    <property type="entry name" value="Uridine Diphospho-n-acetylenolpyruvylglucosamine Reductase, domain 2"/>
    <property type="match status" value="1"/>
</dbReference>
<evidence type="ECO:0000256" key="1">
    <source>
        <dbReference type="ARBA" id="ARBA00022630"/>
    </source>
</evidence>
<dbReference type="GO" id="GO:0071949">
    <property type="term" value="F:FAD binding"/>
    <property type="evidence" value="ECO:0007669"/>
    <property type="project" value="InterPro"/>
</dbReference>
<sequence>MYPFKYQKAATVRGAVSLLGKAEDPKLLAGGHTLIPTMKQRLASPKTLIDLSGAGLSGIEQKGRSIVIGAMTTHAEVANSPIVQQAIPALARLAAHIGDPHVRHRGTIGGSVANNDPAADYPAALMALGATVHTSKRKIPAEEFFAGMFSTALDEDEVVTKIAFPVPGKAGYVKFPNPASRYAIVGVFVAKKGGSVRVAVTGAGSNGVFRHTAMEEALARRFNPKSLEGVTTPAEDLNGDIHASAEYRAHLVGVIAKRAVAAALG</sequence>
<dbReference type="InterPro" id="IPR016169">
    <property type="entry name" value="FAD-bd_PCMH_sub2"/>
</dbReference>
<evidence type="ECO:0000256" key="3">
    <source>
        <dbReference type="ARBA" id="ARBA00023002"/>
    </source>
</evidence>
<dbReference type="RefSeq" id="WP_106748737.1">
    <property type="nucleotide sequence ID" value="NZ_CP027668.1"/>
</dbReference>
<dbReference type="OrthoDB" id="9793944at2"/>
<keyword evidence="1" id="KW-0285">Flavoprotein</keyword>
<gene>
    <name evidence="5" type="ORF">C6569_10165</name>
</gene>
<feature type="domain" description="FAD-binding PCMH-type" evidence="4">
    <location>
        <begin position="1"/>
        <end position="169"/>
    </location>
</feature>
<accession>A0A2S0NBC5</accession>
<dbReference type="InterPro" id="IPR051312">
    <property type="entry name" value="Diverse_Substr_Oxidored"/>
</dbReference>
<dbReference type="SUPFAM" id="SSF56176">
    <property type="entry name" value="FAD-binding/transporter-associated domain-like"/>
    <property type="match status" value="1"/>
</dbReference>
<dbReference type="PANTHER" id="PTHR42659:SF2">
    <property type="entry name" value="XANTHINE DEHYDROGENASE SUBUNIT C-RELATED"/>
    <property type="match status" value="1"/>
</dbReference>